<name>A0A9D4Z0E7_CHLVU</name>
<reference evidence="2" key="2">
    <citation type="submission" date="2020-11" db="EMBL/GenBank/DDBJ databases">
        <authorList>
            <person name="Cecchin M."/>
            <person name="Marcolungo L."/>
            <person name="Rossato M."/>
            <person name="Girolomoni L."/>
            <person name="Cosentino E."/>
            <person name="Cuine S."/>
            <person name="Li-Beisson Y."/>
            <person name="Delledonne M."/>
            <person name="Ballottari M."/>
        </authorList>
    </citation>
    <scope>NUCLEOTIDE SEQUENCE</scope>
    <source>
        <strain evidence="2">211/11P</strain>
        <tissue evidence="2">Whole cell</tissue>
    </source>
</reference>
<dbReference type="OrthoDB" id="20621at2759"/>
<reference evidence="2" key="1">
    <citation type="journal article" date="2019" name="Plant J.">
        <title>Chlorella vulgaris genome assembly and annotation reveals the molecular basis for metabolic acclimation to high light conditions.</title>
        <authorList>
            <person name="Cecchin M."/>
            <person name="Marcolungo L."/>
            <person name="Rossato M."/>
            <person name="Girolomoni L."/>
            <person name="Cosentino E."/>
            <person name="Cuine S."/>
            <person name="Li-Beisson Y."/>
            <person name="Delledonne M."/>
            <person name="Ballottari M."/>
        </authorList>
    </citation>
    <scope>NUCLEOTIDE SEQUENCE</scope>
    <source>
        <strain evidence="2">211/11P</strain>
    </source>
</reference>
<evidence type="ECO:0000313" key="2">
    <source>
        <dbReference type="EMBL" id="KAI3435853.1"/>
    </source>
</evidence>
<gene>
    <name evidence="2" type="ORF">D9Q98_001911</name>
</gene>
<feature type="compositionally biased region" description="Low complexity" evidence="1">
    <location>
        <begin position="185"/>
        <end position="196"/>
    </location>
</feature>
<dbReference type="PANTHER" id="PTHR37769">
    <property type="entry name" value="OS08G0243900 PROTEIN"/>
    <property type="match status" value="1"/>
</dbReference>
<protein>
    <recommendedName>
        <fullName evidence="4">MHD domain-containing protein</fullName>
    </recommendedName>
</protein>
<evidence type="ECO:0000313" key="3">
    <source>
        <dbReference type="Proteomes" id="UP001055712"/>
    </source>
</evidence>
<dbReference type="Proteomes" id="UP001055712">
    <property type="component" value="Unassembled WGS sequence"/>
</dbReference>
<evidence type="ECO:0000256" key="1">
    <source>
        <dbReference type="SAM" id="MobiDB-lite"/>
    </source>
</evidence>
<proteinExistence type="predicted"/>
<comment type="caution">
    <text evidence="2">The sequence shown here is derived from an EMBL/GenBank/DDBJ whole genome shotgun (WGS) entry which is preliminary data.</text>
</comment>
<keyword evidence="3" id="KW-1185">Reference proteome</keyword>
<feature type="region of interest" description="Disordered" evidence="1">
    <location>
        <begin position="185"/>
        <end position="230"/>
    </location>
</feature>
<evidence type="ECO:0008006" key="4">
    <source>
        <dbReference type="Google" id="ProtNLM"/>
    </source>
</evidence>
<dbReference type="EMBL" id="SIDB01000002">
    <property type="protein sequence ID" value="KAI3435853.1"/>
    <property type="molecule type" value="Genomic_DNA"/>
</dbReference>
<sequence>MVAGIRLALVLRAKDGTTNLLIQTHGVSGRATQDASNEVAAIIAKFAAAGGKGNIDGTGDNPPGVGTGHMAAVQGRYSVTYRLVNRVYAMVVAPAASNVFLSMQLLDAAAKVLVGVSRGVDVTPAKVAKRYTEVYMLLEDLVATGLSTLPPAFMHSSATDERLLVLPSSAADAARRLKRMVRGGAARGAASAVTSTPSKGGEAEGGSNDPTPPPVPETPTSRGGSQFSAAHADPLGSVAFDIPPDALPPPPARAAVARRTAAAALLAAAPQRPTPPPPAFQGAVDERAAGVAADSEGFGAFGDVTMLEAEKAAAAPQPATAEQEWAQFGDAEAAGASDVAVAAEQAAPPAAPKPSLPAITPKDVKDSLQLTEVWRAEVAGGAIVRAGVEGGVRRKLAPYGLPLARFRLLPSPAGAVNACLRVAALNRDFAQQLGSDGEGGFEARFTQASVGCCYLQYTLPAVACPPPLQVLLHVVPGADTAKAGGWQGLVVLRYVASPHLPGALLDVTVDLNLPAEAATLVRVSPSAQWSRDAGQLRWQLPRMAPGAGGELRAVFGCKAGVTAAAATAALQRQAEARLLFSLRPGKSLSGVGLQVAAPEPEAAYMAGNAQCFGEMTVRL</sequence>
<dbReference type="PANTHER" id="PTHR37769:SF1">
    <property type="entry name" value="OS08G0243900 PROTEIN"/>
    <property type="match status" value="1"/>
</dbReference>
<accession>A0A9D4Z0E7</accession>
<organism evidence="2 3">
    <name type="scientific">Chlorella vulgaris</name>
    <name type="common">Green alga</name>
    <dbReference type="NCBI Taxonomy" id="3077"/>
    <lineage>
        <taxon>Eukaryota</taxon>
        <taxon>Viridiplantae</taxon>
        <taxon>Chlorophyta</taxon>
        <taxon>core chlorophytes</taxon>
        <taxon>Trebouxiophyceae</taxon>
        <taxon>Chlorellales</taxon>
        <taxon>Chlorellaceae</taxon>
        <taxon>Chlorella clade</taxon>
        <taxon>Chlorella</taxon>
    </lineage>
</organism>
<dbReference type="AlphaFoldDB" id="A0A9D4Z0E7"/>